<name>A0A9N9GVF7_9GLOM</name>
<keyword evidence="2" id="KW-1185">Reference proteome</keyword>
<organism evidence="1 2">
    <name type="scientific">Racocetra fulgida</name>
    <dbReference type="NCBI Taxonomy" id="60492"/>
    <lineage>
        <taxon>Eukaryota</taxon>
        <taxon>Fungi</taxon>
        <taxon>Fungi incertae sedis</taxon>
        <taxon>Mucoromycota</taxon>
        <taxon>Glomeromycotina</taxon>
        <taxon>Glomeromycetes</taxon>
        <taxon>Diversisporales</taxon>
        <taxon>Gigasporaceae</taxon>
        <taxon>Racocetra</taxon>
    </lineage>
</organism>
<dbReference type="InterPro" id="IPR012337">
    <property type="entry name" value="RNaseH-like_sf"/>
</dbReference>
<dbReference type="OrthoDB" id="2438421at2759"/>
<sequence>MQPLNVLENKKFHDFVYEAESRYQIPCQDIFKKKIFEAVNFVQDANREIRKDGKKLESLLLDDQELLGLKELINLLKPFACTTTLMGGDIYPTLSLMLPTITTLQEHLFQLNLADRWEDPKIEGYLAAILDPKFKNLGFASEKFEETKNYLRQKMLMLNKDEYLNEQPVEKLFSNLASFFNNITAVKKFSLLI</sequence>
<gene>
    <name evidence="1" type="ORF">RFULGI_LOCUS7946</name>
</gene>
<evidence type="ECO:0000313" key="2">
    <source>
        <dbReference type="Proteomes" id="UP000789396"/>
    </source>
</evidence>
<dbReference type="AlphaFoldDB" id="A0A9N9GVF7"/>
<dbReference type="Proteomes" id="UP000789396">
    <property type="component" value="Unassembled WGS sequence"/>
</dbReference>
<evidence type="ECO:0000313" key="1">
    <source>
        <dbReference type="EMBL" id="CAG8637175.1"/>
    </source>
</evidence>
<comment type="caution">
    <text evidence="1">The sequence shown here is derived from an EMBL/GenBank/DDBJ whole genome shotgun (WGS) entry which is preliminary data.</text>
</comment>
<dbReference type="EMBL" id="CAJVPZ010012162">
    <property type="protein sequence ID" value="CAG8637175.1"/>
    <property type="molecule type" value="Genomic_DNA"/>
</dbReference>
<protein>
    <submittedName>
        <fullName evidence="1">12357_t:CDS:1</fullName>
    </submittedName>
</protein>
<proteinExistence type="predicted"/>
<reference evidence="1" key="1">
    <citation type="submission" date="2021-06" db="EMBL/GenBank/DDBJ databases">
        <authorList>
            <person name="Kallberg Y."/>
            <person name="Tangrot J."/>
            <person name="Rosling A."/>
        </authorList>
    </citation>
    <scope>NUCLEOTIDE SEQUENCE</scope>
    <source>
        <strain evidence="1">IN212</strain>
    </source>
</reference>
<dbReference type="SUPFAM" id="SSF53098">
    <property type="entry name" value="Ribonuclease H-like"/>
    <property type="match status" value="1"/>
</dbReference>
<accession>A0A9N9GVF7</accession>